<evidence type="ECO:0000259" key="1">
    <source>
        <dbReference type="PROSITE" id="PS50181"/>
    </source>
</evidence>
<organism evidence="2 3">
    <name type="scientific">Acropora cervicornis</name>
    <name type="common">Staghorn coral</name>
    <dbReference type="NCBI Taxonomy" id="6130"/>
    <lineage>
        <taxon>Eukaryota</taxon>
        <taxon>Metazoa</taxon>
        <taxon>Cnidaria</taxon>
        <taxon>Anthozoa</taxon>
        <taxon>Hexacorallia</taxon>
        <taxon>Scleractinia</taxon>
        <taxon>Astrocoeniina</taxon>
        <taxon>Acroporidae</taxon>
        <taxon>Acropora</taxon>
    </lineage>
</organism>
<gene>
    <name evidence="2" type="ORF">P5673_025812</name>
</gene>
<dbReference type="Proteomes" id="UP001249851">
    <property type="component" value="Unassembled WGS sequence"/>
</dbReference>
<sequence>MKKTSNDNFKGGNCVAKGFKVLFETSGLGQAPSKDFYFLSVVTNSIVWRSWRITPRNDTSLPSETIQPWRTFVDSSEGKRLQEEVKRVFGVDTLNYILALVTRSWMPFLRSDVLIEIIVHLDLRDVVQLSQVCRTFRNVCCKDFLWKRLYAKHFGGISPVAQNLGWKEAFVMAWKQKTTKGKLVKQQDNTIQDMLEENVKIKLVV</sequence>
<dbReference type="SMART" id="SM00256">
    <property type="entry name" value="FBOX"/>
    <property type="match status" value="1"/>
</dbReference>
<comment type="caution">
    <text evidence="2">The sequence shown here is derived from an EMBL/GenBank/DDBJ whole genome shotgun (WGS) entry which is preliminary data.</text>
</comment>
<dbReference type="AlphaFoldDB" id="A0AAD9Q1Z7"/>
<dbReference type="InterPro" id="IPR001810">
    <property type="entry name" value="F-box_dom"/>
</dbReference>
<evidence type="ECO:0000313" key="3">
    <source>
        <dbReference type="Proteomes" id="UP001249851"/>
    </source>
</evidence>
<dbReference type="InterPro" id="IPR036047">
    <property type="entry name" value="F-box-like_dom_sf"/>
</dbReference>
<dbReference type="PROSITE" id="PS50181">
    <property type="entry name" value="FBOX"/>
    <property type="match status" value="1"/>
</dbReference>
<evidence type="ECO:0000313" key="2">
    <source>
        <dbReference type="EMBL" id="KAK2552865.1"/>
    </source>
</evidence>
<dbReference type="Gene3D" id="1.20.1280.50">
    <property type="match status" value="1"/>
</dbReference>
<dbReference type="InterPro" id="IPR047118">
    <property type="entry name" value="Fbxo7"/>
</dbReference>
<dbReference type="EMBL" id="JARQWQ010000082">
    <property type="protein sequence ID" value="KAK2552865.1"/>
    <property type="molecule type" value="Genomic_DNA"/>
</dbReference>
<reference evidence="2" key="2">
    <citation type="journal article" date="2023" name="Science">
        <title>Genomic signatures of disease resistance in endangered staghorn corals.</title>
        <authorList>
            <person name="Vollmer S.V."/>
            <person name="Selwyn J.D."/>
            <person name="Despard B.A."/>
            <person name="Roesel C.L."/>
        </authorList>
    </citation>
    <scope>NUCLEOTIDE SEQUENCE</scope>
    <source>
        <strain evidence="2">K2</strain>
    </source>
</reference>
<keyword evidence="3" id="KW-1185">Reference proteome</keyword>
<dbReference type="GO" id="GO:0019901">
    <property type="term" value="F:protein kinase binding"/>
    <property type="evidence" value="ECO:0007669"/>
    <property type="project" value="InterPro"/>
</dbReference>
<reference evidence="2" key="1">
    <citation type="journal article" date="2023" name="G3 (Bethesda)">
        <title>Whole genome assembly and annotation of the endangered Caribbean coral Acropora cervicornis.</title>
        <authorList>
            <person name="Selwyn J.D."/>
            <person name="Vollmer S.V."/>
        </authorList>
    </citation>
    <scope>NUCLEOTIDE SEQUENCE</scope>
    <source>
        <strain evidence="2">K2</strain>
    </source>
</reference>
<protein>
    <submittedName>
        <fullName evidence="2">F-box only protein 36</fullName>
    </submittedName>
</protein>
<dbReference type="Pfam" id="PF12937">
    <property type="entry name" value="F-box-like"/>
    <property type="match status" value="1"/>
</dbReference>
<accession>A0AAD9Q1Z7</accession>
<dbReference type="PANTHER" id="PTHR15537">
    <property type="entry name" value="F-BOX ONLY PROTEIN 7"/>
    <property type="match status" value="1"/>
</dbReference>
<dbReference type="SUPFAM" id="SSF81383">
    <property type="entry name" value="F-box domain"/>
    <property type="match status" value="1"/>
</dbReference>
<name>A0AAD9Q1Z7_ACRCE</name>
<dbReference type="PANTHER" id="PTHR15537:SF2">
    <property type="entry name" value="F-BOX ONLY PROTEIN 7"/>
    <property type="match status" value="1"/>
</dbReference>
<proteinExistence type="predicted"/>
<dbReference type="GO" id="GO:1903599">
    <property type="term" value="P:positive regulation of autophagy of mitochondrion"/>
    <property type="evidence" value="ECO:0007669"/>
    <property type="project" value="TreeGrafter"/>
</dbReference>
<feature type="domain" description="F-box" evidence="1">
    <location>
        <begin position="103"/>
        <end position="149"/>
    </location>
</feature>